<dbReference type="PROSITE" id="PS00136">
    <property type="entry name" value="SUBTILASE_ASP"/>
    <property type="match status" value="1"/>
</dbReference>
<protein>
    <submittedName>
        <fullName evidence="9">Bacteriocin</fullName>
    </submittedName>
</protein>
<dbReference type="InterPro" id="IPR022398">
    <property type="entry name" value="Peptidase_S8_His-AS"/>
</dbReference>
<comment type="caution">
    <text evidence="9">The sequence shown here is derived from an EMBL/GenBank/DDBJ whole genome shotgun (WGS) entry which is preliminary data.</text>
</comment>
<keyword evidence="4 6" id="KW-0378">Hydrolase</keyword>
<dbReference type="PRINTS" id="PR00723">
    <property type="entry name" value="SUBTILISIN"/>
</dbReference>
<name>A0A2A6EI85_PREIN</name>
<dbReference type="InterPro" id="IPR023827">
    <property type="entry name" value="Peptidase_S8_Asp-AS"/>
</dbReference>
<dbReference type="PANTHER" id="PTHR43806">
    <property type="entry name" value="PEPTIDASE S8"/>
    <property type="match status" value="1"/>
</dbReference>
<dbReference type="PROSITE" id="PS00138">
    <property type="entry name" value="SUBTILASE_SER"/>
    <property type="match status" value="1"/>
</dbReference>
<dbReference type="SUPFAM" id="SSF52743">
    <property type="entry name" value="Subtilisin-like"/>
    <property type="match status" value="1"/>
</dbReference>
<evidence type="ECO:0000256" key="4">
    <source>
        <dbReference type="ARBA" id="ARBA00022801"/>
    </source>
</evidence>
<evidence type="ECO:0000313" key="10">
    <source>
        <dbReference type="Proteomes" id="UP000219058"/>
    </source>
</evidence>
<sequence length="664" mass="73520">MSNKTNNKRFLVTYADQEVTKDSAIKLLGVKQVNVKEGVSFMSADRAALKDNVLHFENVGVSVLELTSEEAKKLATQKGILAVEEDVEVFALDMEPEGFDHDYQPEIYINQEEMVKLEANKSKGGTKVKSDLRTKEAFAETVVPFKTQNENTIVGDKTVPEEESMPFNFERFAGQSNLVADKLLGDEKQTPLQAGSFTDGYKKAMVDMFSSMLDVSLKEDASESYDEAAASAEGLDTVTDASFSYIGRKPVYPPRPRPDHRPEPWFPFNPYDPDHDPCPTRPRPWPKPKPRPWWPPIPPVAPWDPPRPKPWPPIGPGPIGPYPPPYPPIGPRIRFGTNKPLSELNLDNSCAPIDSQSASYIPWNIRMVKAPGAWARGYDGWGVKVAVLDTGIDYNHPDLYVFGGVDFSGSGSYKDYNGHGTHCAGIIAAREYRGKIVGVAPRAQLYAVKVLNNNGSGYTSDIIAGMEWCVKNGIKVASMSLGGAYAPTEAYKKAVLRCQQNGVLVVAAAGNSGHTNFPWVNAPANSAREGWWSPSPIAVGAVDSNNNLAYFSSRGRRYLPWNPVGCVAPGVNVWSTYLNNGYTTMSGTSMACPHVAGLAALLCERWKDKWTYWIKKQILIGTYYSHPYPKSVEKGFGLIDCDYVVSTNYLNSFHESWKAWYLFW</sequence>
<feature type="active site" description="Charge relay system" evidence="6">
    <location>
        <position position="589"/>
    </location>
</feature>
<evidence type="ECO:0000256" key="6">
    <source>
        <dbReference type="PROSITE-ProRule" id="PRU01240"/>
    </source>
</evidence>
<organism evidence="9 10">
    <name type="scientific">Prevotella intermedia</name>
    <dbReference type="NCBI Taxonomy" id="28131"/>
    <lineage>
        <taxon>Bacteria</taxon>
        <taxon>Pseudomonadati</taxon>
        <taxon>Bacteroidota</taxon>
        <taxon>Bacteroidia</taxon>
        <taxon>Bacteroidales</taxon>
        <taxon>Prevotellaceae</taxon>
        <taxon>Prevotella</taxon>
    </lineage>
</organism>
<dbReference type="InterPro" id="IPR000209">
    <property type="entry name" value="Peptidase_S8/S53_dom"/>
</dbReference>
<dbReference type="InterPro" id="IPR036852">
    <property type="entry name" value="Peptidase_S8/S53_dom_sf"/>
</dbReference>
<dbReference type="Gene3D" id="3.40.50.200">
    <property type="entry name" value="Peptidase S8/S53 domain"/>
    <property type="match status" value="1"/>
</dbReference>
<dbReference type="PROSITE" id="PS00137">
    <property type="entry name" value="SUBTILASE_HIS"/>
    <property type="match status" value="1"/>
</dbReference>
<evidence type="ECO:0000313" key="9">
    <source>
        <dbReference type="EMBL" id="PDP61323.1"/>
    </source>
</evidence>
<dbReference type="InterPro" id="IPR015500">
    <property type="entry name" value="Peptidase_S8_subtilisin-rel"/>
</dbReference>
<dbReference type="RefSeq" id="WP_097549374.1">
    <property type="nucleotide sequence ID" value="NZ_NSLY01000002.1"/>
</dbReference>
<feature type="active site" description="Charge relay system" evidence="6">
    <location>
        <position position="419"/>
    </location>
</feature>
<dbReference type="GO" id="GO:0046872">
    <property type="term" value="F:metal ion binding"/>
    <property type="evidence" value="ECO:0007669"/>
    <property type="project" value="UniProtKB-KW"/>
</dbReference>
<evidence type="ECO:0000256" key="3">
    <source>
        <dbReference type="ARBA" id="ARBA00022723"/>
    </source>
</evidence>
<evidence type="ECO:0000256" key="1">
    <source>
        <dbReference type="ARBA" id="ARBA00011073"/>
    </source>
</evidence>
<dbReference type="AlphaFoldDB" id="A0A2A6EI85"/>
<evidence type="ECO:0000256" key="2">
    <source>
        <dbReference type="ARBA" id="ARBA00022670"/>
    </source>
</evidence>
<gene>
    <name evidence="9" type="ORF">CLI71_01115</name>
</gene>
<dbReference type="EMBL" id="NSLY01000002">
    <property type="protein sequence ID" value="PDP61323.1"/>
    <property type="molecule type" value="Genomic_DNA"/>
</dbReference>
<accession>A0A2A6EI85</accession>
<feature type="active site" description="Charge relay system" evidence="6">
    <location>
        <position position="389"/>
    </location>
</feature>
<dbReference type="InterPro" id="IPR050131">
    <property type="entry name" value="Peptidase_S8_subtilisin-like"/>
</dbReference>
<dbReference type="Proteomes" id="UP000219058">
    <property type="component" value="Unassembled WGS sequence"/>
</dbReference>
<dbReference type="InterPro" id="IPR034202">
    <property type="entry name" value="Subtilisin_Carlsberg-like"/>
</dbReference>
<evidence type="ECO:0000259" key="8">
    <source>
        <dbReference type="Pfam" id="PF00082"/>
    </source>
</evidence>
<dbReference type="InterPro" id="IPR023828">
    <property type="entry name" value="Peptidase_S8_Ser-AS"/>
</dbReference>
<dbReference type="PROSITE" id="PS51892">
    <property type="entry name" value="SUBTILASE"/>
    <property type="match status" value="1"/>
</dbReference>
<dbReference type="Pfam" id="PF00082">
    <property type="entry name" value="Peptidase_S8"/>
    <property type="match status" value="1"/>
</dbReference>
<dbReference type="PANTHER" id="PTHR43806:SF11">
    <property type="entry name" value="CEREVISIN-RELATED"/>
    <property type="match status" value="1"/>
</dbReference>
<evidence type="ECO:0000256" key="5">
    <source>
        <dbReference type="ARBA" id="ARBA00022825"/>
    </source>
</evidence>
<feature type="domain" description="Peptidase S8/S53" evidence="8">
    <location>
        <begin position="382"/>
        <end position="615"/>
    </location>
</feature>
<dbReference type="GO" id="GO:0006508">
    <property type="term" value="P:proteolysis"/>
    <property type="evidence" value="ECO:0007669"/>
    <property type="project" value="UniProtKB-KW"/>
</dbReference>
<dbReference type="CDD" id="cd07477">
    <property type="entry name" value="Peptidases_S8_Subtilisin_subset"/>
    <property type="match status" value="1"/>
</dbReference>
<keyword evidence="3" id="KW-0479">Metal-binding</keyword>
<reference evidence="9 10" key="1">
    <citation type="submission" date="2017-09" db="EMBL/GenBank/DDBJ databases">
        <title>Phase variable restriction modification systems are present in the genome sequences of periodontal pathogens Prevotella intermedia, Tannerella forsythia and Porphyromonas gingivalis.</title>
        <authorList>
            <person name="Haigh R.D."/>
            <person name="Crawford L."/>
            <person name="Ralph J."/>
            <person name="Wanford J."/>
            <person name="Vartoukian S.R."/>
            <person name="Hijazib K."/>
            <person name="Wade W."/>
            <person name="Oggioni M.R."/>
        </authorList>
    </citation>
    <scope>NUCLEOTIDE SEQUENCE [LARGE SCALE GENOMIC DNA]</scope>
    <source>
        <strain evidence="9 10">WW2834</strain>
    </source>
</reference>
<dbReference type="GO" id="GO:0004252">
    <property type="term" value="F:serine-type endopeptidase activity"/>
    <property type="evidence" value="ECO:0007669"/>
    <property type="project" value="UniProtKB-UniRule"/>
</dbReference>
<keyword evidence="2 6" id="KW-0645">Protease</keyword>
<keyword evidence="5 6" id="KW-0720">Serine protease</keyword>
<evidence type="ECO:0000256" key="7">
    <source>
        <dbReference type="RuleBase" id="RU003355"/>
    </source>
</evidence>
<comment type="similarity">
    <text evidence="1 6 7">Belongs to the peptidase S8 family.</text>
</comment>
<proteinExistence type="inferred from homology"/>